<dbReference type="InterPro" id="IPR013216">
    <property type="entry name" value="Methyltransf_11"/>
</dbReference>
<dbReference type="AlphaFoldDB" id="A0A1F5SKY9"/>
<evidence type="ECO:0000313" key="2">
    <source>
        <dbReference type="EMBL" id="OGF27365.1"/>
    </source>
</evidence>
<accession>A0A1F5SKY9</accession>
<evidence type="ECO:0000259" key="1">
    <source>
        <dbReference type="Pfam" id="PF08241"/>
    </source>
</evidence>
<organism evidence="2 3">
    <name type="scientific">Candidatus Falkowbacteria bacterium RIFOXYA2_FULL_47_9</name>
    <dbReference type="NCBI Taxonomy" id="1797995"/>
    <lineage>
        <taxon>Bacteria</taxon>
        <taxon>Candidatus Falkowiibacteriota</taxon>
    </lineage>
</organism>
<proteinExistence type="predicted"/>
<sequence>MTPWDQFFKEKIIKIFTECQSIVDIGGGLRVLKDRGNRYDKNRQWVLPYVKKVDYKILDPVPDFYPDIIGDIHALPFVDNSQEAILCLAILEHVENPIQAYQELYRVLKPGGYCLVYVPFLFYYHAEVGYYKDYWRFSEDALRYLSKDFSRVEMQNVRGALATWLHINPLGTYAVLKHLAGALDKLFHKVNSKQTSGYYVFLVK</sequence>
<dbReference type="Pfam" id="PF08241">
    <property type="entry name" value="Methyltransf_11"/>
    <property type="match status" value="1"/>
</dbReference>
<dbReference type="GO" id="GO:0008757">
    <property type="term" value="F:S-adenosylmethionine-dependent methyltransferase activity"/>
    <property type="evidence" value="ECO:0007669"/>
    <property type="project" value="InterPro"/>
</dbReference>
<gene>
    <name evidence="2" type="ORF">A2242_04555</name>
</gene>
<dbReference type="Gene3D" id="3.40.50.150">
    <property type="entry name" value="Vaccinia Virus protein VP39"/>
    <property type="match status" value="1"/>
</dbReference>
<comment type="caution">
    <text evidence="2">The sequence shown here is derived from an EMBL/GenBank/DDBJ whole genome shotgun (WGS) entry which is preliminary data.</text>
</comment>
<reference evidence="2 3" key="1">
    <citation type="journal article" date="2016" name="Nat. Commun.">
        <title>Thousands of microbial genomes shed light on interconnected biogeochemical processes in an aquifer system.</title>
        <authorList>
            <person name="Anantharaman K."/>
            <person name="Brown C.T."/>
            <person name="Hug L.A."/>
            <person name="Sharon I."/>
            <person name="Castelle C.J."/>
            <person name="Probst A.J."/>
            <person name="Thomas B.C."/>
            <person name="Singh A."/>
            <person name="Wilkins M.J."/>
            <person name="Karaoz U."/>
            <person name="Brodie E.L."/>
            <person name="Williams K.H."/>
            <person name="Hubbard S.S."/>
            <person name="Banfield J.F."/>
        </authorList>
    </citation>
    <scope>NUCLEOTIDE SEQUENCE [LARGE SCALE GENOMIC DNA]</scope>
</reference>
<dbReference type="Proteomes" id="UP000178925">
    <property type="component" value="Unassembled WGS sequence"/>
</dbReference>
<feature type="domain" description="Methyltransferase type 11" evidence="1">
    <location>
        <begin position="68"/>
        <end position="115"/>
    </location>
</feature>
<dbReference type="STRING" id="1797995.A2242_04555"/>
<evidence type="ECO:0000313" key="3">
    <source>
        <dbReference type="Proteomes" id="UP000178925"/>
    </source>
</evidence>
<dbReference type="SUPFAM" id="SSF53335">
    <property type="entry name" value="S-adenosyl-L-methionine-dependent methyltransferases"/>
    <property type="match status" value="1"/>
</dbReference>
<protein>
    <recommendedName>
        <fullName evidence="1">Methyltransferase type 11 domain-containing protein</fullName>
    </recommendedName>
</protein>
<dbReference type="EMBL" id="MFGC01000025">
    <property type="protein sequence ID" value="OGF27365.1"/>
    <property type="molecule type" value="Genomic_DNA"/>
</dbReference>
<name>A0A1F5SKY9_9BACT</name>
<dbReference type="InterPro" id="IPR029063">
    <property type="entry name" value="SAM-dependent_MTases_sf"/>
</dbReference>